<dbReference type="Proteomes" id="UP001215280">
    <property type="component" value="Unassembled WGS sequence"/>
</dbReference>
<name>A0AAD7IBT1_9AGAR</name>
<gene>
    <name evidence="2" type="ORF">DFH07DRAFT_984066</name>
</gene>
<feature type="region of interest" description="Disordered" evidence="1">
    <location>
        <begin position="1"/>
        <end position="42"/>
    </location>
</feature>
<reference evidence="2" key="1">
    <citation type="submission" date="2023-03" db="EMBL/GenBank/DDBJ databases">
        <title>Massive genome expansion in bonnet fungi (Mycena s.s.) driven by repeated elements and novel gene families across ecological guilds.</title>
        <authorList>
            <consortium name="Lawrence Berkeley National Laboratory"/>
            <person name="Harder C.B."/>
            <person name="Miyauchi S."/>
            <person name="Viragh M."/>
            <person name="Kuo A."/>
            <person name="Thoen E."/>
            <person name="Andreopoulos B."/>
            <person name="Lu D."/>
            <person name="Skrede I."/>
            <person name="Drula E."/>
            <person name="Henrissat B."/>
            <person name="Morin E."/>
            <person name="Kohler A."/>
            <person name="Barry K."/>
            <person name="LaButti K."/>
            <person name="Morin E."/>
            <person name="Salamov A."/>
            <person name="Lipzen A."/>
            <person name="Mereny Z."/>
            <person name="Hegedus B."/>
            <person name="Baldrian P."/>
            <person name="Stursova M."/>
            <person name="Weitz H."/>
            <person name="Taylor A."/>
            <person name="Grigoriev I.V."/>
            <person name="Nagy L.G."/>
            <person name="Martin F."/>
            <person name="Kauserud H."/>
        </authorList>
    </citation>
    <scope>NUCLEOTIDE SEQUENCE</scope>
    <source>
        <strain evidence="2">CBHHK188m</strain>
    </source>
</reference>
<evidence type="ECO:0000313" key="2">
    <source>
        <dbReference type="EMBL" id="KAJ7738676.1"/>
    </source>
</evidence>
<protein>
    <submittedName>
        <fullName evidence="2">Uncharacterized protein</fullName>
    </submittedName>
</protein>
<dbReference type="AlphaFoldDB" id="A0AAD7IBT1"/>
<organism evidence="2 3">
    <name type="scientific">Mycena maculata</name>
    <dbReference type="NCBI Taxonomy" id="230809"/>
    <lineage>
        <taxon>Eukaryota</taxon>
        <taxon>Fungi</taxon>
        <taxon>Dikarya</taxon>
        <taxon>Basidiomycota</taxon>
        <taxon>Agaricomycotina</taxon>
        <taxon>Agaricomycetes</taxon>
        <taxon>Agaricomycetidae</taxon>
        <taxon>Agaricales</taxon>
        <taxon>Marasmiineae</taxon>
        <taxon>Mycenaceae</taxon>
        <taxon>Mycena</taxon>
    </lineage>
</organism>
<proteinExistence type="predicted"/>
<evidence type="ECO:0000256" key="1">
    <source>
        <dbReference type="SAM" id="MobiDB-lite"/>
    </source>
</evidence>
<feature type="compositionally biased region" description="Basic and acidic residues" evidence="1">
    <location>
        <begin position="1"/>
        <end position="16"/>
    </location>
</feature>
<comment type="caution">
    <text evidence="2">The sequence shown here is derived from an EMBL/GenBank/DDBJ whole genome shotgun (WGS) entry which is preliminary data.</text>
</comment>
<evidence type="ECO:0000313" key="3">
    <source>
        <dbReference type="Proteomes" id="UP001215280"/>
    </source>
</evidence>
<accession>A0AAD7IBT1</accession>
<dbReference type="EMBL" id="JARJLG010000136">
    <property type="protein sequence ID" value="KAJ7738676.1"/>
    <property type="molecule type" value="Genomic_DNA"/>
</dbReference>
<keyword evidence="3" id="KW-1185">Reference proteome</keyword>
<sequence>MDSIDSRNRVQDRDTRGVYGSGSGDCDARYGLDDGQPESEACPGPEWEQVVMAGGSGVGDLIVYVVCAAIIVSSSRSSPWSPNMLASPVDESVGDGRWTGDMRGECGDWAGAASGMGAAADKERERDGPSAALLDKVRLRTLDLKGNDLCCRARAGEGSVGMIEESELAKSIQLDDKKIESNAVDRGLGARAYCAARGDHQENPPTAISQHCPQFMAIDSKNHD</sequence>